<sequence>MSMHHSIDASAGASVSSPRPVVLRFAELYPQQLNRYRMHGDRKQQEDRLDHVDPSRTVLNEQILGSPNWHKELTQAVRLASLENINQEVEGLRAAKRRKEADRRLIEGPRDPWRKSKSGPLREFIITANREWFVPSQDDTRFVGTDEEKEAARQKLIEEREAQFQDLAIEWLRSRFGDQVLHARADRDETTFHIHGVIAPWTEKHSKRSGTQRLIQPSSHPLLKDYEKAQDDIGAFFASLGLTRGERQAAARRKAKREKKNDPAVIIPRRKKHVPAHIWRANEEVRLAREKAKVQAEKKKLEAKREHSERLLRDTRRQQEALIAATERAEARETVANEVIEIAEHAATGNLIPAENDRMTVSPRVPAKSRERDRLERLLLAPGSSARKLLIHLGGAYRAFRQGAAQQAEKSVAALLAAVEQKETALDQLRAKMLAALPPGLRKYFIADTQIEKRAIEIANKELKNNNKNNDQKNR</sequence>
<keyword evidence="1" id="KW-0175">Coiled coil</keyword>
<organism evidence="2 3">
    <name type="scientific">Thioclava indica</name>
    <dbReference type="NCBI Taxonomy" id="1353528"/>
    <lineage>
        <taxon>Bacteria</taxon>
        <taxon>Pseudomonadati</taxon>
        <taxon>Pseudomonadota</taxon>
        <taxon>Alphaproteobacteria</taxon>
        <taxon>Rhodobacterales</taxon>
        <taxon>Paracoccaceae</taxon>
        <taxon>Thioclava</taxon>
    </lineage>
</organism>
<reference evidence="2 3" key="1">
    <citation type="journal article" date="2015" name="Antonie Van Leeuwenhoek">
        <title>Thioclava indica sp. nov., isolated from surface seawater of the Indian Ocean.</title>
        <authorList>
            <person name="Liu Y."/>
            <person name="Lai Q."/>
            <person name="Du J."/>
            <person name="Xu H."/>
            <person name="Jiang L."/>
            <person name="Shao Z."/>
        </authorList>
    </citation>
    <scope>NUCLEOTIDE SEQUENCE [LARGE SCALE GENOMIC DNA]</scope>
    <source>
        <strain evidence="2 3">DT23-4</strain>
    </source>
</reference>
<dbReference type="eggNOG" id="COG2268">
    <property type="taxonomic scope" value="Bacteria"/>
</dbReference>
<evidence type="ECO:0000313" key="3">
    <source>
        <dbReference type="Proteomes" id="UP000027471"/>
    </source>
</evidence>
<evidence type="ECO:0000256" key="1">
    <source>
        <dbReference type="SAM" id="Coils"/>
    </source>
</evidence>
<dbReference type="CDD" id="cd17242">
    <property type="entry name" value="MobM_relaxase"/>
    <property type="match status" value="1"/>
</dbReference>
<dbReference type="EMBL" id="AUNB01000034">
    <property type="protein sequence ID" value="KEO58491.1"/>
    <property type="molecule type" value="Genomic_DNA"/>
</dbReference>
<evidence type="ECO:0000313" key="2">
    <source>
        <dbReference type="EMBL" id="KEO58491.1"/>
    </source>
</evidence>
<dbReference type="STRING" id="1353528.DT23_16440"/>
<dbReference type="OrthoDB" id="7586183at2"/>
<proteinExistence type="predicted"/>
<protein>
    <submittedName>
        <fullName evidence="2">Uncharacterized protein</fullName>
    </submittedName>
</protein>
<feature type="coiled-coil region" evidence="1">
    <location>
        <begin position="280"/>
        <end position="318"/>
    </location>
</feature>
<keyword evidence="3" id="KW-1185">Reference proteome</keyword>
<dbReference type="AlphaFoldDB" id="A0A074JLJ1"/>
<feature type="coiled-coil region" evidence="1">
    <location>
        <begin position="405"/>
        <end position="473"/>
    </location>
</feature>
<dbReference type="RefSeq" id="WP_038131406.1">
    <property type="nucleotide sequence ID" value="NZ_AUNB01000034.1"/>
</dbReference>
<dbReference type="Gene3D" id="3.30.930.30">
    <property type="match status" value="1"/>
</dbReference>
<name>A0A074JLJ1_9RHOB</name>
<dbReference type="Proteomes" id="UP000027471">
    <property type="component" value="Unassembled WGS sequence"/>
</dbReference>
<gene>
    <name evidence="2" type="ORF">DT23_16440</name>
</gene>
<comment type="caution">
    <text evidence="2">The sequence shown here is derived from an EMBL/GenBank/DDBJ whole genome shotgun (WGS) entry which is preliminary data.</text>
</comment>
<accession>A0A074JLJ1</accession>